<dbReference type="AlphaFoldDB" id="A0A6A8DPD1"/>
<keyword evidence="2" id="KW-0472">Membrane</keyword>
<dbReference type="Pfam" id="PF13559">
    <property type="entry name" value="DUF4129"/>
    <property type="match status" value="1"/>
</dbReference>
<evidence type="ECO:0000256" key="2">
    <source>
        <dbReference type="SAM" id="Phobius"/>
    </source>
</evidence>
<dbReference type="SUPFAM" id="SSF54001">
    <property type="entry name" value="Cysteine proteinases"/>
    <property type="match status" value="1"/>
</dbReference>
<keyword evidence="5" id="KW-1185">Reference proteome</keyword>
<feature type="transmembrane region" description="Helical" evidence="2">
    <location>
        <begin position="167"/>
        <end position="184"/>
    </location>
</feature>
<keyword evidence="2" id="KW-1133">Transmembrane helix</keyword>
<dbReference type="PANTHER" id="PTHR42736">
    <property type="entry name" value="PROTEIN-GLUTAMINE GAMMA-GLUTAMYLTRANSFERASE"/>
    <property type="match status" value="1"/>
</dbReference>
<dbReference type="Pfam" id="PF01841">
    <property type="entry name" value="Transglut_core"/>
    <property type="match status" value="1"/>
</dbReference>
<feature type="region of interest" description="Disordered" evidence="1">
    <location>
        <begin position="568"/>
        <end position="590"/>
    </location>
</feature>
<organism evidence="4 5">
    <name type="scientific">Aquibacillus halophilus</name>
    <dbReference type="NCBI Taxonomy" id="930132"/>
    <lineage>
        <taxon>Bacteria</taxon>
        <taxon>Bacillati</taxon>
        <taxon>Bacillota</taxon>
        <taxon>Bacilli</taxon>
        <taxon>Bacillales</taxon>
        <taxon>Bacillaceae</taxon>
        <taxon>Aquibacillus</taxon>
    </lineage>
</organism>
<evidence type="ECO:0000313" key="4">
    <source>
        <dbReference type="EMBL" id="MRH44897.1"/>
    </source>
</evidence>
<dbReference type="InterPro" id="IPR025403">
    <property type="entry name" value="TgpA-like_C"/>
</dbReference>
<dbReference type="OrthoDB" id="9804872at2"/>
<feature type="transmembrane region" description="Helical" evidence="2">
    <location>
        <begin position="12"/>
        <end position="28"/>
    </location>
</feature>
<feature type="domain" description="Transglutaminase-like" evidence="3">
    <location>
        <begin position="476"/>
        <end position="555"/>
    </location>
</feature>
<dbReference type="Proteomes" id="UP000799092">
    <property type="component" value="Unassembled WGS sequence"/>
</dbReference>
<evidence type="ECO:0000256" key="1">
    <source>
        <dbReference type="SAM" id="MobiDB-lite"/>
    </source>
</evidence>
<feature type="transmembrane region" description="Helical" evidence="2">
    <location>
        <begin position="115"/>
        <end position="135"/>
    </location>
</feature>
<dbReference type="InterPro" id="IPR052901">
    <property type="entry name" value="Bact_TGase-like"/>
</dbReference>
<reference evidence="4" key="1">
    <citation type="submission" date="2019-11" db="EMBL/GenBank/DDBJ databases">
        <authorList>
            <person name="Li J."/>
        </authorList>
    </citation>
    <scope>NUCLEOTIDE SEQUENCE</scope>
    <source>
        <strain evidence="4">B6B</strain>
    </source>
</reference>
<evidence type="ECO:0000259" key="3">
    <source>
        <dbReference type="SMART" id="SM00460"/>
    </source>
</evidence>
<feature type="transmembrane region" description="Helical" evidence="2">
    <location>
        <begin position="40"/>
        <end position="58"/>
    </location>
</feature>
<feature type="transmembrane region" description="Helical" evidence="2">
    <location>
        <begin position="615"/>
        <end position="635"/>
    </location>
</feature>
<feature type="transmembrane region" description="Helical" evidence="2">
    <location>
        <begin position="142"/>
        <end position="161"/>
    </location>
</feature>
<evidence type="ECO:0000313" key="5">
    <source>
        <dbReference type="Proteomes" id="UP000799092"/>
    </source>
</evidence>
<gene>
    <name evidence="4" type="ORF">GH741_19835</name>
</gene>
<sequence>MARPSLNQPQIYQYIVYICGFLLFWEWLRPLDTISDTGDLVLFVIYAAFCFFISMLNVKWWLSIPLKTAGIVILIDGLFMTEPILSPAWFSLLYMHAQFNFDVMTSQQWEEMTPLFRSLLFLLLLWTMSYLLYYWFVIAKRIFLFVLLTFIYITVLDTFTMYEANAAIVRTFVVSLIAMGVASLSNELERKSVQYDGSNNFLSRIVPLLLIVSCLTIIGVISPKQEPKWPDPVPFITSTAQNAGIGEGGSSVVQKVGYGENDSRLGGSFVQDFTPVFQAAVSQEHYWRIETKDRYTGKGWESSTELNYQEQPSGRMSLELFHDTVATENLSAMVRFEENASLPKLVYPYGVETVSSNSDEEYLLDQNTGSITTGGNLSQGILSNYTLNYNYPSFSINQLLESTDNDPEEIREKYLQLPEDLPDRIGNLSEQVVIDTETRYEKVIAIEQYFNRNGFAYQTEEVAVPRQGDDYVDQFLFETKVGYCDNFSTSMVVMLRTLGIPTRWVKGFTSGDRLDEQPSGLPNDLEVYEISNSNAHSWVEVYFPEIGWVPFEPTSGFSSAVDFYLDEETTETEEDNETVQEQETEEELEGNYQDFEEEAAEAFGDETGGNSSDSVLSIVLVSSAVVAAVSILLYLTRYRWRTTIMIKRYKNKGGVVATQNAYHYLLKVLDHKGIKRSQGQTLREYARHVDKEFQTTDMTRLTYHFERMIYRNEEDSYEREKITELWENLIKKTLT</sequence>
<proteinExistence type="predicted"/>
<dbReference type="RefSeq" id="WP_153738495.1">
    <property type="nucleotide sequence ID" value="NZ_WJNG01000020.1"/>
</dbReference>
<feature type="transmembrane region" description="Helical" evidence="2">
    <location>
        <begin position="205"/>
        <end position="222"/>
    </location>
</feature>
<keyword evidence="2" id="KW-0812">Transmembrane</keyword>
<dbReference type="InterPro" id="IPR038765">
    <property type="entry name" value="Papain-like_cys_pep_sf"/>
</dbReference>
<dbReference type="InterPro" id="IPR002931">
    <property type="entry name" value="Transglutaminase-like"/>
</dbReference>
<accession>A0A6A8DPD1</accession>
<dbReference type="PANTHER" id="PTHR42736:SF1">
    <property type="entry name" value="PROTEIN-GLUTAMINE GAMMA-GLUTAMYLTRANSFERASE"/>
    <property type="match status" value="1"/>
</dbReference>
<dbReference type="EMBL" id="WJNG01000020">
    <property type="protein sequence ID" value="MRH44897.1"/>
    <property type="molecule type" value="Genomic_DNA"/>
</dbReference>
<protein>
    <submittedName>
        <fullName evidence="4">DUF4129 domain-containing protein</fullName>
    </submittedName>
</protein>
<dbReference type="Gene3D" id="3.10.620.30">
    <property type="match status" value="1"/>
</dbReference>
<name>A0A6A8DPD1_9BACI</name>
<comment type="caution">
    <text evidence="4">The sequence shown here is derived from an EMBL/GenBank/DDBJ whole genome shotgun (WGS) entry which is preliminary data.</text>
</comment>
<dbReference type="SMART" id="SM00460">
    <property type="entry name" value="TGc"/>
    <property type="match status" value="1"/>
</dbReference>
<feature type="transmembrane region" description="Helical" evidence="2">
    <location>
        <begin position="70"/>
        <end position="95"/>
    </location>
</feature>